<dbReference type="RefSeq" id="WP_087998560.1">
    <property type="nucleotide sequence ID" value="NZ_BMHB01000001.1"/>
</dbReference>
<organism evidence="1 2">
    <name type="scientific">Gottfriedia solisilvae</name>
    <dbReference type="NCBI Taxonomy" id="1516104"/>
    <lineage>
        <taxon>Bacteria</taxon>
        <taxon>Bacillati</taxon>
        <taxon>Bacillota</taxon>
        <taxon>Bacilli</taxon>
        <taxon>Bacillales</taxon>
        <taxon>Bacillaceae</taxon>
        <taxon>Gottfriedia</taxon>
    </lineage>
</organism>
<reference evidence="2" key="1">
    <citation type="journal article" date="2019" name="Int. J. Syst. Evol. Microbiol.">
        <title>The Global Catalogue of Microorganisms (GCM) 10K type strain sequencing project: providing services to taxonomists for standard genome sequencing and annotation.</title>
        <authorList>
            <consortium name="The Broad Institute Genomics Platform"/>
            <consortium name="The Broad Institute Genome Sequencing Center for Infectious Disease"/>
            <person name="Wu L."/>
            <person name="Ma J."/>
        </authorList>
    </citation>
    <scope>NUCLEOTIDE SEQUENCE [LARGE SCALE GENOMIC DNA]</scope>
    <source>
        <strain evidence="2">CGMCC 1.14993</strain>
    </source>
</reference>
<dbReference type="OrthoDB" id="2351076at2"/>
<gene>
    <name evidence="1" type="ORF">GCM10007380_22040</name>
</gene>
<dbReference type="AlphaFoldDB" id="A0A8J3AIU6"/>
<protein>
    <recommendedName>
        <fullName evidence="3">Flagellar hook-length control protein-like C-terminal domain-containing protein</fullName>
    </recommendedName>
</protein>
<name>A0A8J3AIU6_9BACI</name>
<evidence type="ECO:0000313" key="2">
    <source>
        <dbReference type="Proteomes" id="UP000626244"/>
    </source>
</evidence>
<sequence length="630" mass="71021">MQNAGISTVLATNAKYFIPNTELKEGQIVVGKVNELEEDGTARIIINGKIITATVVEEALSKGKFYFEVKDFKDGKVELKVISEIKQNDQKNSAQILKELDIPVTKDSEAVIKLFLQSERAITKSEVLEVMNQLLKSPNKQLVLDSLSFLMKKNYPINGTLLQSLITSSETELAKIFSTIENLPKELTNTNVGKQLHSMINLLKNNSIITDFQQEQLQLGMQIITDSNDDTNLVNTWNKQFTSKEISQSKFFGQEVFQNVFKLAEHSPTVSKAILNILSDLPEFSSVKTELTRVPLNLANQLFQLEETSLLDDQQLPSNSLLPLGKTEINDIKNKIDTFMTKHISNDPIHSEEKIAFLTRVLSTINEDGKSNQLTKLFLQNQLFNGVNSSTSDPVNELFQLLINDKIKNSVVNADQITKQIKNHQDLVGFNTESKISDLSSLNKAIMNEQFPTLKEIALKALNSNLPEGLKHPIEQLITKITAGQITMIHQNGPEYNYSTVIPLFLNNWSTDLTIQWTGKESSSNSKEIQSNHCHILFFLELETLKETMVDVSIQNRVVNVTIFNNNTALNAMISSTQPLIKESLAKHDFQLSMIKCLPFNNEREQKMKELKFNNSLLSSREYTGVDLLI</sequence>
<accession>A0A8J3AIU6</accession>
<dbReference type="EMBL" id="BMHB01000001">
    <property type="protein sequence ID" value="GGI14258.1"/>
    <property type="molecule type" value="Genomic_DNA"/>
</dbReference>
<proteinExistence type="predicted"/>
<evidence type="ECO:0008006" key="3">
    <source>
        <dbReference type="Google" id="ProtNLM"/>
    </source>
</evidence>
<comment type="caution">
    <text evidence="1">The sequence shown here is derived from an EMBL/GenBank/DDBJ whole genome shotgun (WGS) entry which is preliminary data.</text>
</comment>
<evidence type="ECO:0000313" key="1">
    <source>
        <dbReference type="EMBL" id="GGI14258.1"/>
    </source>
</evidence>
<dbReference type="Proteomes" id="UP000626244">
    <property type="component" value="Unassembled WGS sequence"/>
</dbReference>
<keyword evidence="2" id="KW-1185">Reference proteome</keyword>